<reference evidence="1 2" key="2">
    <citation type="journal article" date="2013" name="Plant Cell Physiol.">
        <title>Rice Annotation Project Database (RAP-DB): an integrative and interactive database for rice genomics.</title>
        <authorList>
            <person name="Sakai H."/>
            <person name="Lee S.S."/>
            <person name="Tanaka T."/>
            <person name="Numa H."/>
            <person name="Kim J."/>
            <person name="Kawahara Y."/>
            <person name="Wakimoto H."/>
            <person name="Yang C.C."/>
            <person name="Iwamoto M."/>
            <person name="Abe T."/>
            <person name="Yamada Y."/>
            <person name="Muto A."/>
            <person name="Inokuchi H."/>
            <person name="Ikemura T."/>
            <person name="Matsumoto T."/>
            <person name="Sasaki T."/>
            <person name="Itoh T."/>
        </authorList>
    </citation>
    <scope>NUCLEOTIDE SEQUENCE [LARGE SCALE GENOMIC DNA]</scope>
    <source>
        <strain evidence="2">cv. Nipponbare</strain>
    </source>
</reference>
<reference evidence="1 2" key="3">
    <citation type="journal article" date="2013" name="Rice">
        <title>Improvement of the Oryza sativa Nipponbare reference genome using next generation sequence and optical map data.</title>
        <authorList>
            <person name="Kawahara Y."/>
            <person name="de la Bastide M."/>
            <person name="Hamilton J.P."/>
            <person name="Kanamori H."/>
            <person name="McCombie W.R."/>
            <person name="Ouyang S."/>
            <person name="Schwartz D.C."/>
            <person name="Tanaka T."/>
            <person name="Wu J."/>
            <person name="Zhou S."/>
            <person name="Childs K.L."/>
            <person name="Davidson R.M."/>
            <person name="Lin H."/>
            <person name="Quesada-Ocampo L."/>
            <person name="Vaillancourt B."/>
            <person name="Sakai H."/>
            <person name="Lee S.S."/>
            <person name="Kim J."/>
            <person name="Numa H."/>
            <person name="Itoh T."/>
            <person name="Buell C.R."/>
            <person name="Matsumoto T."/>
        </authorList>
    </citation>
    <scope>NUCLEOTIDE SEQUENCE [LARGE SCALE GENOMIC DNA]</scope>
    <source>
        <strain evidence="2">cv. Nipponbare</strain>
    </source>
</reference>
<gene>
    <name evidence="1" type="ordered locus">Os06g0547966</name>
    <name evidence="1" type="ORF">OSNPB_060547966</name>
</gene>
<keyword evidence="2" id="KW-1185">Reference proteome</keyword>
<accession>A0A0N7KM91</accession>
<dbReference type="InParanoid" id="A0A0N7KM91"/>
<dbReference type="EMBL" id="AP014962">
    <property type="protein sequence ID" value="BAS98161.1"/>
    <property type="molecule type" value="Genomic_DNA"/>
</dbReference>
<evidence type="ECO:0000313" key="2">
    <source>
        <dbReference type="Proteomes" id="UP000059680"/>
    </source>
</evidence>
<organism evidence="1 2">
    <name type="scientific">Oryza sativa subsp. japonica</name>
    <name type="common">Rice</name>
    <dbReference type="NCBI Taxonomy" id="39947"/>
    <lineage>
        <taxon>Eukaryota</taxon>
        <taxon>Viridiplantae</taxon>
        <taxon>Streptophyta</taxon>
        <taxon>Embryophyta</taxon>
        <taxon>Tracheophyta</taxon>
        <taxon>Spermatophyta</taxon>
        <taxon>Magnoliopsida</taxon>
        <taxon>Liliopsida</taxon>
        <taxon>Poales</taxon>
        <taxon>Poaceae</taxon>
        <taxon>BOP clade</taxon>
        <taxon>Oryzoideae</taxon>
        <taxon>Oryzeae</taxon>
        <taxon>Oryzinae</taxon>
        <taxon>Oryza</taxon>
        <taxon>Oryza sativa</taxon>
    </lineage>
</organism>
<dbReference type="PaxDb" id="39947-A0A0N7KM91"/>
<dbReference type="Proteomes" id="UP000059680">
    <property type="component" value="Chromosome 6"/>
</dbReference>
<evidence type="ECO:0000313" key="1">
    <source>
        <dbReference type="EMBL" id="BAS98161.1"/>
    </source>
</evidence>
<proteinExistence type="predicted"/>
<sequence>MEQRYAVTTTTSIEDVAAVSSFNDMPAEPSPSAAAQRRRWDGAFEVGESALRGNTYRGTTLMPTWTPLESMGGRRTVTAVASASSSFNDVSTKPLVRMVVRWPMVGWYVKGGRGGAAQQR</sequence>
<dbReference type="AlphaFoldDB" id="A0A0N7KM91"/>
<protein>
    <submittedName>
        <fullName evidence="1">Os06g0547966 protein</fullName>
    </submittedName>
</protein>
<name>A0A0N7KM91_ORYSJ</name>
<reference evidence="2" key="1">
    <citation type="journal article" date="2005" name="Nature">
        <title>The map-based sequence of the rice genome.</title>
        <authorList>
            <consortium name="International rice genome sequencing project (IRGSP)"/>
            <person name="Matsumoto T."/>
            <person name="Wu J."/>
            <person name="Kanamori H."/>
            <person name="Katayose Y."/>
            <person name="Fujisawa M."/>
            <person name="Namiki N."/>
            <person name="Mizuno H."/>
            <person name="Yamamoto K."/>
            <person name="Antonio B.A."/>
            <person name="Baba T."/>
            <person name="Sakata K."/>
            <person name="Nagamura Y."/>
            <person name="Aoki H."/>
            <person name="Arikawa K."/>
            <person name="Arita K."/>
            <person name="Bito T."/>
            <person name="Chiden Y."/>
            <person name="Fujitsuka N."/>
            <person name="Fukunaka R."/>
            <person name="Hamada M."/>
            <person name="Harada C."/>
            <person name="Hayashi A."/>
            <person name="Hijishita S."/>
            <person name="Honda M."/>
            <person name="Hosokawa S."/>
            <person name="Ichikawa Y."/>
            <person name="Idonuma A."/>
            <person name="Iijima M."/>
            <person name="Ikeda M."/>
            <person name="Ikeno M."/>
            <person name="Ito K."/>
            <person name="Ito S."/>
            <person name="Ito T."/>
            <person name="Ito Y."/>
            <person name="Ito Y."/>
            <person name="Iwabuchi A."/>
            <person name="Kamiya K."/>
            <person name="Karasawa W."/>
            <person name="Kurita K."/>
            <person name="Katagiri S."/>
            <person name="Kikuta A."/>
            <person name="Kobayashi H."/>
            <person name="Kobayashi N."/>
            <person name="Machita K."/>
            <person name="Maehara T."/>
            <person name="Masukawa M."/>
            <person name="Mizubayashi T."/>
            <person name="Mukai Y."/>
            <person name="Nagasaki H."/>
            <person name="Nagata Y."/>
            <person name="Naito S."/>
            <person name="Nakashima M."/>
            <person name="Nakama Y."/>
            <person name="Nakamichi Y."/>
            <person name="Nakamura M."/>
            <person name="Meguro A."/>
            <person name="Negishi M."/>
            <person name="Ohta I."/>
            <person name="Ohta T."/>
            <person name="Okamoto M."/>
            <person name="Ono N."/>
            <person name="Saji S."/>
            <person name="Sakaguchi M."/>
            <person name="Sakai K."/>
            <person name="Shibata M."/>
            <person name="Shimokawa T."/>
            <person name="Song J."/>
            <person name="Takazaki Y."/>
            <person name="Terasawa K."/>
            <person name="Tsugane M."/>
            <person name="Tsuji K."/>
            <person name="Ueda S."/>
            <person name="Waki K."/>
            <person name="Yamagata H."/>
            <person name="Yamamoto M."/>
            <person name="Yamamoto S."/>
            <person name="Yamane H."/>
            <person name="Yoshiki S."/>
            <person name="Yoshihara R."/>
            <person name="Yukawa K."/>
            <person name="Zhong H."/>
            <person name="Yano M."/>
            <person name="Yuan Q."/>
            <person name="Ouyang S."/>
            <person name="Liu J."/>
            <person name="Jones K.M."/>
            <person name="Gansberger K."/>
            <person name="Moffat K."/>
            <person name="Hill J."/>
            <person name="Bera J."/>
            <person name="Fadrosh D."/>
            <person name="Jin S."/>
            <person name="Johri S."/>
            <person name="Kim M."/>
            <person name="Overton L."/>
            <person name="Reardon M."/>
            <person name="Tsitrin T."/>
            <person name="Vuong H."/>
            <person name="Weaver B."/>
            <person name="Ciecko A."/>
            <person name="Tallon L."/>
            <person name="Jackson J."/>
            <person name="Pai G."/>
            <person name="Aken S.V."/>
            <person name="Utterback T."/>
            <person name="Reidmuller S."/>
            <person name="Feldblyum T."/>
            <person name="Hsiao J."/>
            <person name="Zismann V."/>
            <person name="Iobst S."/>
            <person name="de Vazeille A.R."/>
            <person name="Buell C.R."/>
            <person name="Ying K."/>
            <person name="Li Y."/>
            <person name="Lu T."/>
            <person name="Huang Y."/>
            <person name="Zhao Q."/>
            <person name="Feng Q."/>
            <person name="Zhang L."/>
            <person name="Zhu J."/>
            <person name="Weng Q."/>
            <person name="Mu J."/>
            <person name="Lu Y."/>
            <person name="Fan D."/>
            <person name="Liu Y."/>
            <person name="Guan J."/>
            <person name="Zhang Y."/>
            <person name="Yu S."/>
            <person name="Liu X."/>
            <person name="Zhang Y."/>
            <person name="Hong G."/>
            <person name="Han B."/>
            <person name="Choisne N."/>
            <person name="Demange N."/>
            <person name="Orjeda G."/>
            <person name="Samain S."/>
            <person name="Cattolico L."/>
            <person name="Pelletier E."/>
            <person name="Couloux A."/>
            <person name="Segurens B."/>
            <person name="Wincker P."/>
            <person name="D'Hont A."/>
            <person name="Scarpelli C."/>
            <person name="Weissenbach J."/>
            <person name="Salanoubat M."/>
            <person name="Quetier F."/>
            <person name="Yu Y."/>
            <person name="Kim H.R."/>
            <person name="Rambo T."/>
            <person name="Currie J."/>
            <person name="Collura K."/>
            <person name="Luo M."/>
            <person name="Yang T."/>
            <person name="Ammiraju J.S.S."/>
            <person name="Engler F."/>
            <person name="Soderlund C."/>
            <person name="Wing R.A."/>
            <person name="Palmer L.E."/>
            <person name="de la Bastide M."/>
            <person name="Spiegel L."/>
            <person name="Nascimento L."/>
            <person name="Zutavern T."/>
            <person name="O'Shaughnessy A."/>
            <person name="Dike S."/>
            <person name="Dedhia N."/>
            <person name="Preston R."/>
            <person name="Balija V."/>
            <person name="McCombie W.R."/>
            <person name="Chow T."/>
            <person name="Chen H."/>
            <person name="Chung M."/>
            <person name="Chen C."/>
            <person name="Shaw J."/>
            <person name="Wu H."/>
            <person name="Hsiao K."/>
            <person name="Chao Y."/>
            <person name="Chu M."/>
            <person name="Cheng C."/>
            <person name="Hour A."/>
            <person name="Lee P."/>
            <person name="Lin S."/>
            <person name="Lin Y."/>
            <person name="Liou J."/>
            <person name="Liu S."/>
            <person name="Hsing Y."/>
            <person name="Raghuvanshi S."/>
            <person name="Mohanty A."/>
            <person name="Bharti A.K."/>
            <person name="Gaur A."/>
            <person name="Gupta V."/>
            <person name="Kumar D."/>
            <person name="Ravi V."/>
            <person name="Vij S."/>
            <person name="Kapur A."/>
            <person name="Khurana P."/>
            <person name="Khurana P."/>
            <person name="Khurana J.P."/>
            <person name="Tyagi A.K."/>
            <person name="Gaikwad K."/>
            <person name="Singh A."/>
            <person name="Dalal V."/>
            <person name="Srivastava S."/>
            <person name="Dixit A."/>
            <person name="Pal A.K."/>
            <person name="Ghazi I.A."/>
            <person name="Yadav M."/>
            <person name="Pandit A."/>
            <person name="Bhargava A."/>
            <person name="Sureshbabu K."/>
            <person name="Batra K."/>
            <person name="Sharma T.R."/>
            <person name="Mohapatra T."/>
            <person name="Singh N.K."/>
            <person name="Messing J."/>
            <person name="Nelson A.B."/>
            <person name="Fuks G."/>
            <person name="Kavchok S."/>
            <person name="Keizer G."/>
            <person name="Linton E."/>
            <person name="Llaca V."/>
            <person name="Song R."/>
            <person name="Tanyolac B."/>
            <person name="Young S."/>
            <person name="Ho-Il K."/>
            <person name="Hahn J.H."/>
            <person name="Sangsakoo G."/>
            <person name="Vanavichit A."/>
            <person name="de Mattos Luiz.A.T."/>
            <person name="Zimmer P.D."/>
            <person name="Malone G."/>
            <person name="Dellagostin O."/>
            <person name="de Oliveira A.C."/>
            <person name="Bevan M."/>
            <person name="Bancroft I."/>
            <person name="Minx P."/>
            <person name="Cordum H."/>
            <person name="Wilson R."/>
            <person name="Cheng Z."/>
            <person name="Jin W."/>
            <person name="Jiang J."/>
            <person name="Leong S.A."/>
            <person name="Iwama H."/>
            <person name="Gojobori T."/>
            <person name="Itoh T."/>
            <person name="Niimura Y."/>
            <person name="Fujii Y."/>
            <person name="Habara T."/>
            <person name="Sakai H."/>
            <person name="Sato Y."/>
            <person name="Wilson G."/>
            <person name="Kumar K."/>
            <person name="McCouch S."/>
            <person name="Juretic N."/>
            <person name="Hoen D."/>
            <person name="Wright S."/>
            <person name="Bruskiewich R."/>
            <person name="Bureau T."/>
            <person name="Miyao A."/>
            <person name="Hirochika H."/>
            <person name="Nishikawa T."/>
            <person name="Kadowaki K."/>
            <person name="Sugiura M."/>
            <person name="Burr B."/>
            <person name="Sasaki T."/>
        </authorList>
    </citation>
    <scope>NUCLEOTIDE SEQUENCE [LARGE SCALE GENOMIC DNA]</scope>
    <source>
        <strain evidence="2">cv. Nipponbare</strain>
    </source>
</reference>